<keyword evidence="6" id="KW-1015">Disulfide bond</keyword>
<name>A0A316DIJ1_9FLAO</name>
<dbReference type="InterPro" id="IPR013783">
    <property type="entry name" value="Ig-like_fold"/>
</dbReference>
<dbReference type="Gene3D" id="2.60.120.260">
    <property type="entry name" value="Galactose-binding domain-like"/>
    <property type="match status" value="1"/>
</dbReference>
<dbReference type="InterPro" id="IPR008979">
    <property type="entry name" value="Galactose-bd-like_sf"/>
</dbReference>
<dbReference type="InterPro" id="IPR006558">
    <property type="entry name" value="LamG-like"/>
</dbReference>
<feature type="compositionally biased region" description="Acidic residues" evidence="8">
    <location>
        <begin position="1089"/>
        <end position="1098"/>
    </location>
</feature>
<evidence type="ECO:0000256" key="6">
    <source>
        <dbReference type="ARBA" id="ARBA00023157"/>
    </source>
</evidence>
<evidence type="ECO:0000259" key="10">
    <source>
        <dbReference type="SMART" id="SM00560"/>
    </source>
</evidence>
<dbReference type="Pfam" id="PF22544">
    <property type="entry name" value="HYDIN_VesB_CFA65-like_Ig"/>
    <property type="match status" value="1"/>
</dbReference>
<dbReference type="PANTHER" id="PTHR42535">
    <property type="entry name" value="OOKINETE PROTEIN, PUTATIVE-RELATED"/>
    <property type="match status" value="1"/>
</dbReference>
<reference evidence="11 12" key="1">
    <citation type="submission" date="2018-05" db="EMBL/GenBank/DDBJ databases">
        <title>Genomic Encyclopedia of Archaeal and Bacterial Type Strains, Phase II (KMG-II): from individual species to whole genera.</title>
        <authorList>
            <person name="Goeker M."/>
        </authorList>
    </citation>
    <scope>NUCLEOTIDE SEQUENCE [LARGE SCALE GENOMIC DNA]</scope>
    <source>
        <strain evidence="11 12">DSM 22637</strain>
    </source>
</reference>
<dbReference type="Gene3D" id="2.60.120.200">
    <property type="match status" value="1"/>
</dbReference>
<dbReference type="EMBL" id="QGGP01000006">
    <property type="protein sequence ID" value="PWK17984.1"/>
    <property type="molecule type" value="Genomic_DNA"/>
</dbReference>
<dbReference type="InterPro" id="IPR011467">
    <property type="entry name" value="DUF1573"/>
</dbReference>
<dbReference type="NCBIfam" id="NF012200">
    <property type="entry name" value="choice_anch_D"/>
    <property type="match status" value="3"/>
</dbReference>
<feature type="region of interest" description="Disordered" evidence="8">
    <location>
        <begin position="1037"/>
        <end position="1117"/>
    </location>
</feature>
<feature type="compositionally biased region" description="Polar residues" evidence="8">
    <location>
        <begin position="1099"/>
        <end position="1110"/>
    </location>
</feature>
<dbReference type="Proteomes" id="UP000245430">
    <property type="component" value="Unassembled WGS sequence"/>
</dbReference>
<proteinExistence type="predicted"/>
<feature type="compositionally biased region" description="Acidic residues" evidence="8">
    <location>
        <begin position="1037"/>
        <end position="1053"/>
    </location>
</feature>
<dbReference type="Pfam" id="PF13385">
    <property type="entry name" value="Laminin_G_3"/>
    <property type="match status" value="1"/>
</dbReference>
<comment type="caution">
    <text evidence="11">The sequence shown here is derived from an EMBL/GenBank/DDBJ whole genome shotgun (WGS) entry which is preliminary data.</text>
</comment>
<dbReference type="GO" id="GO:0005509">
    <property type="term" value="F:calcium ion binding"/>
    <property type="evidence" value="ECO:0007669"/>
    <property type="project" value="InterPro"/>
</dbReference>
<feature type="chain" id="PRO_5016300280" evidence="9">
    <location>
        <begin position="23"/>
        <end position="2005"/>
    </location>
</feature>
<feature type="domain" description="LamG-like jellyroll fold" evidence="10">
    <location>
        <begin position="1148"/>
        <end position="1290"/>
    </location>
</feature>
<evidence type="ECO:0000256" key="8">
    <source>
        <dbReference type="SAM" id="MobiDB-lite"/>
    </source>
</evidence>
<dbReference type="Pfam" id="PF07610">
    <property type="entry name" value="DUF1573"/>
    <property type="match status" value="1"/>
</dbReference>
<keyword evidence="3" id="KW-0963">Cytoplasm</keyword>
<dbReference type="RefSeq" id="WP_109682866.1">
    <property type="nucleotide sequence ID" value="NZ_QGGP01000006.1"/>
</dbReference>
<keyword evidence="4 9" id="KW-0732">Signal</keyword>
<comment type="subcellular location">
    <subcellularLocation>
        <location evidence="1">Cell projection</location>
        <location evidence="1">Cilium</location>
    </subcellularLocation>
    <subcellularLocation>
        <location evidence="2">Cytoplasm</location>
    </subcellularLocation>
</comment>
<evidence type="ECO:0000256" key="5">
    <source>
        <dbReference type="ARBA" id="ARBA00023069"/>
    </source>
</evidence>
<dbReference type="SUPFAM" id="SSF103647">
    <property type="entry name" value="TSP type-3 repeat"/>
    <property type="match status" value="1"/>
</dbReference>
<dbReference type="Gene3D" id="4.10.1080.10">
    <property type="entry name" value="TSP type-3 repeat"/>
    <property type="match status" value="1"/>
</dbReference>
<evidence type="ECO:0000256" key="7">
    <source>
        <dbReference type="ARBA" id="ARBA00023273"/>
    </source>
</evidence>
<dbReference type="InterPro" id="IPR001791">
    <property type="entry name" value="Laminin_G"/>
</dbReference>
<evidence type="ECO:0000256" key="1">
    <source>
        <dbReference type="ARBA" id="ARBA00004138"/>
    </source>
</evidence>
<dbReference type="SUPFAM" id="SSF49899">
    <property type="entry name" value="Concanavalin A-like lectins/glucanases"/>
    <property type="match status" value="1"/>
</dbReference>
<dbReference type="CDD" id="cd00110">
    <property type="entry name" value="LamG"/>
    <property type="match status" value="1"/>
</dbReference>
<keyword evidence="5" id="KW-0969">Cilium</keyword>
<gene>
    <name evidence="11" type="ORF">LX78_02383</name>
</gene>
<dbReference type="PANTHER" id="PTHR42535:SF2">
    <property type="entry name" value="CHROMOSOME UNDETERMINED SCAFFOLD_146, WHOLE GENOME SHOTGUN SEQUENCE"/>
    <property type="match status" value="1"/>
</dbReference>
<keyword evidence="7" id="KW-0966">Cell projection</keyword>
<dbReference type="GO" id="GO:0005975">
    <property type="term" value="P:carbohydrate metabolic process"/>
    <property type="evidence" value="ECO:0007669"/>
    <property type="project" value="UniProtKB-ARBA"/>
</dbReference>
<dbReference type="SMART" id="SM00560">
    <property type="entry name" value="LamGL"/>
    <property type="match status" value="1"/>
</dbReference>
<evidence type="ECO:0000256" key="9">
    <source>
        <dbReference type="SAM" id="SignalP"/>
    </source>
</evidence>
<protein>
    <submittedName>
        <fullName evidence="11">Uncharacterized protein DUF1573</fullName>
    </submittedName>
</protein>
<keyword evidence="12" id="KW-1185">Reference proteome</keyword>
<dbReference type="GO" id="GO:0005737">
    <property type="term" value="C:cytoplasm"/>
    <property type="evidence" value="ECO:0007669"/>
    <property type="project" value="UniProtKB-SubCell"/>
</dbReference>
<dbReference type="InterPro" id="IPR028974">
    <property type="entry name" value="TSP_type-3_rpt"/>
</dbReference>
<dbReference type="InterPro" id="IPR053879">
    <property type="entry name" value="HYDIN_VesB_CFA65-like_Ig"/>
</dbReference>
<feature type="signal peptide" evidence="9">
    <location>
        <begin position="1"/>
        <end position="22"/>
    </location>
</feature>
<accession>A0A316DIJ1</accession>
<dbReference type="GO" id="GO:0004553">
    <property type="term" value="F:hydrolase activity, hydrolyzing O-glycosyl compounds"/>
    <property type="evidence" value="ECO:0007669"/>
    <property type="project" value="UniProtKB-ARBA"/>
</dbReference>
<dbReference type="InterPro" id="IPR013320">
    <property type="entry name" value="ConA-like_dom_sf"/>
</dbReference>
<evidence type="ECO:0000256" key="2">
    <source>
        <dbReference type="ARBA" id="ARBA00004496"/>
    </source>
</evidence>
<dbReference type="OrthoDB" id="2582440at2"/>
<dbReference type="SUPFAM" id="SSF49785">
    <property type="entry name" value="Galactose-binding domain-like"/>
    <property type="match status" value="1"/>
</dbReference>
<evidence type="ECO:0000256" key="3">
    <source>
        <dbReference type="ARBA" id="ARBA00022490"/>
    </source>
</evidence>
<organism evidence="11 12">
    <name type="scientific">Xanthomarina spongicola</name>
    <dbReference type="NCBI Taxonomy" id="570520"/>
    <lineage>
        <taxon>Bacteria</taxon>
        <taxon>Pseudomonadati</taxon>
        <taxon>Bacteroidota</taxon>
        <taxon>Flavobacteriia</taxon>
        <taxon>Flavobacteriales</taxon>
        <taxon>Flavobacteriaceae</taxon>
        <taxon>Xanthomarina</taxon>
    </lineage>
</organism>
<evidence type="ECO:0000313" key="12">
    <source>
        <dbReference type="Proteomes" id="UP000245430"/>
    </source>
</evidence>
<evidence type="ECO:0000313" key="11">
    <source>
        <dbReference type="EMBL" id="PWK17984.1"/>
    </source>
</evidence>
<feature type="region of interest" description="Disordered" evidence="8">
    <location>
        <begin position="28"/>
        <end position="52"/>
    </location>
</feature>
<evidence type="ECO:0000256" key="4">
    <source>
        <dbReference type="ARBA" id="ARBA00022729"/>
    </source>
</evidence>
<sequence length="2005" mass="217703">MRHITLRKFTYAFLFIFLNGFAITSHNNLDNNDPKNGNHKKTMSTKSVASRNAAPTPVIQVLGNGVAIGDNDFTPATADFTDFGNTSSRTFYVDNTSNGRLDISSLTLTNTTDFTISSPLTNVSIRGQDAPAPFTITLNSFTCGTTYQTDVRIASDATNDADGVWIFRLSATVNPEADIVDISLAPISDFSTDSPSVTNSTDFGNIGVGGSSTATTFIVQNNGTCNLILSPLPLVALSNNIDFTLNTTGTANSIGPGASTSFTITFNPITIGTKSSTVTITNNDADEPNYTFTVQGVGTPPLPDINVQGNSTNIVSGQTITSITDHTDFGNVNSGSFFDRTYTIQNTGSFALNITSPVSTLTGSDFVILTQPTTPIAPGASSTFIVRYAPSSSGVFTDTVNIPNDDPDASESPYTFDVSGTSYLIEQGGLWSYLDDGSDQGTVWQTADVSPTGANWATGNAQLGYGDGDEVTVVGFIDTDAGTSGTQKNATTYFRRSFTASATDVSNTTLNINAVRDDGMVVYINGTEVWRDNMPVGTILYNTWASSVTANENGWVSLNVANIVTLGSNEIAVEVHQESDSSSDISFDFFMYTSNDYIFIPPTKPDNDLDGIADYKDSDDDNDGLTDQLEGCHSGQLEDLNSDPYGAGNEESLLSDFPFSQTLDDGNTIDYSYTGTFTAITSYDAGDHGWSIRTKGPSTSGTLTLDFGTPVDNLTFRLVDFDEDETYTVNAYDDSNNLIDLITNVNIYYLGSYISQSGNTVTDVTNGTSTNNDGEAIGSDQYGTAYFYFPNIRVSKIDFIVDQPIGSSIRIAGIEYCNLDTDGDTVEDYHDSDSDNDGIPDLVESGGTDIDGNGIVDDLTDTDEDGIADILDVDSANYNTYERTKLETYIDFDKDGIINSRDLDSDNDGITDIIEIGEPDVNGDGQIDGFTDANLDGYHDSYDGASSRLITGADTGLDGFPDTYPNANLDGTGYPNFMDIDSDDDGITDNTEAQSTTLYIAYTYTDTDTDGILNIFDNSSSFGGNGLLPVDTDYDGIPDYLDTDSDDHEENDIIEGHDTNGDGVVNGSDSPNADTGLFTGTDSDRDGLDDGFDNDDSSPEATNNTLQPNSHAFADGGYDRDWRATTSSIDFDGINDYIDIGDNHDMPTDFSIEAWILQQATTTSGTILSKRDTKSGAGNKRGYHLSMNSNYLNLTWYDNAGAEKINITSPHDITNNKWYHVAATFDGTTAIIYIDGVEVNRDTPDSGPANTSAKFLIGAMYDSDTPNTPKNHFNGYIDEVRLWTVALSTQQLREMMNQEIEQNSTAVRGKVIPKDISGGLLWANLKGYYPMTSDTSEDRSNNIFHGNPKNITTTELQTAPLPYTTIRNGEWKNSTASTPWTYGNSVWNLPNSISVDGSTEVNWNIVQTDHNVEIDTYGSLGRERHVLGLIVNANTLTVNGTTNKATSTYKGNGLNVSWYLELNGKIDLEGESQLIQSKNSDLSVGVSGVLERDQQGTKDLFTYNYWSSPVGFTSTINPLHPLNPNNYSYTLNNNIFRDGTNSATPANISFVGGYDGSVGPPISIANYWIWKYGNLPSDTYSAWQHVRNTGTIKAGEGFTMKGIANTAGNLALEQNYVYQGKPNNGDISLDLSINNDYLVGNPYASAIDADQFILDNGPVIDYTDPGGLPETDPLISGTLYFWEHWGGGSHVLAEYQGGYGTYNLSGGTPAAAWGTPDPDVAQTGTGTKVPGRYIAVGQGFFVTGESTGTIKFNNNQRVFQKEGSSSSVYIRQATTENNTDSRMKIRLGFNSVNTIHRQLLLTEDSRATLGIDWGFDGLQYQNQMDDMYWLLEDEKYTIQGIDSFSESTIIPIGVHTIDAGLNNIIIDILENIPNDLQIYLHDKALDIYHNLRNNKYEIYLEAGEYLDRFELTFSNQSLSVEGNELLNELQAAYINSSESIMIQNPKMINIKSAELLNTIGQSIYQFDDIKTELITEIKTNKLSVGTYIIKLQTEIGVINKKVLVN</sequence>
<dbReference type="Gene3D" id="2.60.40.10">
    <property type="entry name" value="Immunoglobulins"/>
    <property type="match status" value="2"/>
</dbReference>